<name>A0ABZ0XT55_9BURK</name>
<organism evidence="3 4">
    <name type="scientific">Duganella zoogloeoides</name>
    <dbReference type="NCBI Taxonomy" id="75659"/>
    <lineage>
        <taxon>Bacteria</taxon>
        <taxon>Pseudomonadati</taxon>
        <taxon>Pseudomonadota</taxon>
        <taxon>Betaproteobacteria</taxon>
        <taxon>Burkholderiales</taxon>
        <taxon>Oxalobacteraceae</taxon>
        <taxon>Telluria group</taxon>
        <taxon>Duganella</taxon>
    </lineage>
</organism>
<dbReference type="Pfam" id="PF03872">
    <property type="entry name" value="RseA_N"/>
    <property type="match status" value="1"/>
</dbReference>
<dbReference type="PANTHER" id="PTHR38104">
    <property type="match status" value="1"/>
</dbReference>
<dbReference type="InterPro" id="IPR052383">
    <property type="entry name" value="Anti-sigma-E_RseA-like"/>
</dbReference>
<evidence type="ECO:0000259" key="2">
    <source>
        <dbReference type="Pfam" id="PF03872"/>
    </source>
</evidence>
<dbReference type="Proteomes" id="UP001326110">
    <property type="component" value="Chromosome"/>
</dbReference>
<dbReference type="RefSeq" id="WP_019920167.1">
    <property type="nucleotide sequence ID" value="NZ_CP140152.1"/>
</dbReference>
<dbReference type="GeneID" id="43166509"/>
<dbReference type="CDD" id="cd16328">
    <property type="entry name" value="RseA_N"/>
    <property type="match status" value="1"/>
</dbReference>
<accession>A0ABZ0XT55</accession>
<dbReference type="EMBL" id="CP140152">
    <property type="protein sequence ID" value="WQH02738.1"/>
    <property type="molecule type" value="Genomic_DNA"/>
</dbReference>
<feature type="compositionally biased region" description="Low complexity" evidence="1">
    <location>
        <begin position="82"/>
        <end position="104"/>
    </location>
</feature>
<proteinExistence type="predicted"/>
<keyword evidence="4" id="KW-1185">Reference proteome</keyword>
<dbReference type="Gene3D" id="1.10.10.880">
    <property type="entry name" value="Anti sigma-E protein RseA, N-terminal domain"/>
    <property type="match status" value="1"/>
</dbReference>
<dbReference type="PANTHER" id="PTHR38104:SF1">
    <property type="entry name" value="ANTI-SIGMA-E FACTOR RSEA"/>
    <property type="match status" value="1"/>
</dbReference>
<dbReference type="InterPro" id="IPR036147">
    <property type="entry name" value="Anti-sigma_E_RseA_N_sf"/>
</dbReference>
<feature type="region of interest" description="Disordered" evidence="1">
    <location>
        <begin position="76"/>
        <end position="104"/>
    </location>
</feature>
<gene>
    <name evidence="3" type="ORF">SR858_16865</name>
</gene>
<sequence length="143" mass="14253">MDTHKRLHENISALADGELAQSEQELAFAALETTEGRAAWQAYHLVGDVLRDSAQGALSNGFRAALAARLDNEPAHELSPLAPGATDPAAPPFAASANGAAAAHASNAANTATAAAANTLATSAAAGATSHGQDASSADVIFP</sequence>
<evidence type="ECO:0000313" key="3">
    <source>
        <dbReference type="EMBL" id="WQH02738.1"/>
    </source>
</evidence>
<protein>
    <submittedName>
        <fullName evidence="3">RseA family anti-sigma factor</fullName>
    </submittedName>
</protein>
<feature type="domain" description="Anti sigma-E protein RseA N-terminal" evidence="2">
    <location>
        <begin position="8"/>
        <end position="83"/>
    </location>
</feature>
<evidence type="ECO:0000313" key="4">
    <source>
        <dbReference type="Proteomes" id="UP001326110"/>
    </source>
</evidence>
<reference evidence="3 4" key="1">
    <citation type="submission" date="2023-11" db="EMBL/GenBank/DDBJ databases">
        <title>MicrobeMod: A computational toolkit for identifying prokaryotic methylation and restriction-modification with nanopore sequencing.</title>
        <authorList>
            <person name="Crits-Christoph A."/>
            <person name="Kang S.C."/>
            <person name="Lee H."/>
            <person name="Ostrov N."/>
        </authorList>
    </citation>
    <scope>NUCLEOTIDE SEQUENCE [LARGE SCALE GENOMIC DNA]</scope>
    <source>
        <strain evidence="3 4">ATCC 25935</strain>
    </source>
</reference>
<dbReference type="InterPro" id="IPR005572">
    <property type="entry name" value="Anti-sigma_E_RseA_N"/>
</dbReference>
<evidence type="ECO:0000256" key="1">
    <source>
        <dbReference type="SAM" id="MobiDB-lite"/>
    </source>
</evidence>
<dbReference type="SUPFAM" id="SSF89069">
    <property type="entry name" value="N-terminal, cytoplasmic domain of anti-sigmaE factor RseA"/>
    <property type="match status" value="1"/>
</dbReference>